<evidence type="ECO:0000313" key="3">
    <source>
        <dbReference type="EMBL" id="SEM07972.1"/>
    </source>
</evidence>
<feature type="signal peptide" evidence="2">
    <location>
        <begin position="1"/>
        <end position="18"/>
    </location>
</feature>
<dbReference type="EMBL" id="FOBO01000002">
    <property type="protein sequence ID" value="SEM07972.1"/>
    <property type="molecule type" value="Genomic_DNA"/>
</dbReference>
<evidence type="ECO:0000313" key="4">
    <source>
        <dbReference type="Proteomes" id="UP000182160"/>
    </source>
</evidence>
<feature type="region of interest" description="Disordered" evidence="1">
    <location>
        <begin position="27"/>
        <end position="59"/>
    </location>
</feature>
<evidence type="ECO:0000256" key="2">
    <source>
        <dbReference type="SAM" id="SignalP"/>
    </source>
</evidence>
<proteinExistence type="predicted"/>
<feature type="chain" id="PRO_5010198342" description="D-galactarate dehydratase" evidence="2">
    <location>
        <begin position="19"/>
        <end position="139"/>
    </location>
</feature>
<feature type="compositionally biased region" description="Low complexity" evidence="1">
    <location>
        <begin position="30"/>
        <end position="41"/>
    </location>
</feature>
<gene>
    <name evidence="3" type="ORF">SAMN04488077_10226</name>
</gene>
<keyword evidence="2" id="KW-0732">Signal</keyword>
<protein>
    <recommendedName>
        <fullName evidence="5">D-galactarate dehydratase</fullName>
    </recommendedName>
</protein>
<accession>A0A1H7VFD7</accession>
<organism evidence="3 4">
    <name type="scientific">Roseovarius tolerans</name>
    <dbReference type="NCBI Taxonomy" id="74031"/>
    <lineage>
        <taxon>Bacteria</taxon>
        <taxon>Pseudomonadati</taxon>
        <taxon>Pseudomonadota</taxon>
        <taxon>Alphaproteobacteria</taxon>
        <taxon>Rhodobacterales</taxon>
        <taxon>Roseobacteraceae</taxon>
        <taxon>Roseovarius</taxon>
    </lineage>
</organism>
<dbReference type="PROSITE" id="PS51257">
    <property type="entry name" value="PROKAR_LIPOPROTEIN"/>
    <property type="match status" value="1"/>
</dbReference>
<reference evidence="3 4" key="1">
    <citation type="submission" date="2016-10" db="EMBL/GenBank/DDBJ databases">
        <authorList>
            <person name="de Groot N.N."/>
        </authorList>
    </citation>
    <scope>NUCLEOTIDE SEQUENCE [LARGE SCALE GENOMIC DNA]</scope>
    <source>
        <strain evidence="3 4">DSM 11457</strain>
    </source>
</reference>
<dbReference type="AlphaFoldDB" id="A0A1H7VFD7"/>
<name>A0A1H7VFD7_9RHOB</name>
<evidence type="ECO:0000256" key="1">
    <source>
        <dbReference type="SAM" id="MobiDB-lite"/>
    </source>
</evidence>
<sequence length="139" mass="13938">MTRSLTLIATLALLGACAQVEGIFQPAPEPATEAPSAASETVPEDEDAETPAPATGDLGLTVASLGTATEPGLWLKTPLVDAPGRGRVTYPVNGKTVEVDLIPLDAPRGAGSRLSLAGFQALGAPLTGLPEVRVTGLGG</sequence>
<dbReference type="RefSeq" id="WP_074784758.1">
    <property type="nucleotide sequence ID" value="NZ_FOBO01000002.1"/>
</dbReference>
<dbReference type="Proteomes" id="UP000182160">
    <property type="component" value="Unassembled WGS sequence"/>
</dbReference>
<evidence type="ECO:0008006" key="5">
    <source>
        <dbReference type="Google" id="ProtNLM"/>
    </source>
</evidence>